<evidence type="ECO:0000259" key="4">
    <source>
        <dbReference type="Pfam" id="PF00205"/>
    </source>
</evidence>
<evidence type="ECO:0000256" key="2">
    <source>
        <dbReference type="ARBA" id="ARBA00023052"/>
    </source>
</evidence>
<dbReference type="Pfam" id="PF02775">
    <property type="entry name" value="TPP_enzyme_C"/>
    <property type="match status" value="1"/>
</dbReference>
<proteinExistence type="inferred from homology"/>
<dbReference type="SUPFAM" id="SSF52467">
    <property type="entry name" value="DHS-like NAD/FAD-binding domain"/>
    <property type="match status" value="1"/>
</dbReference>
<evidence type="ECO:0000259" key="6">
    <source>
        <dbReference type="Pfam" id="PF02776"/>
    </source>
</evidence>
<dbReference type="PROSITE" id="PS00187">
    <property type="entry name" value="TPP_ENZYMES"/>
    <property type="match status" value="1"/>
</dbReference>
<keyword evidence="2 3" id="KW-0786">Thiamine pyrophosphate</keyword>
<dbReference type="SUPFAM" id="SSF52518">
    <property type="entry name" value="Thiamin diphosphate-binding fold (THDP-binding)"/>
    <property type="match status" value="2"/>
</dbReference>
<dbReference type="GO" id="GO:0102481">
    <property type="term" value="F:3D-(3,5/4)-trihydroxycyclohexane-1,2-dione hydrolase activity"/>
    <property type="evidence" value="ECO:0007669"/>
    <property type="project" value="UniProtKB-EC"/>
</dbReference>
<dbReference type="Proteomes" id="UP001147148">
    <property type="component" value="Unassembled WGS sequence"/>
</dbReference>
<comment type="caution">
    <text evidence="7">The sequence shown here is derived from an EMBL/GenBank/DDBJ whole genome shotgun (WGS) entry which is preliminary data.</text>
</comment>
<dbReference type="InterPro" id="IPR012000">
    <property type="entry name" value="Thiamin_PyroP_enz_cen_dom"/>
</dbReference>
<dbReference type="EC" id="3.7.1.22" evidence="7"/>
<evidence type="ECO:0000256" key="1">
    <source>
        <dbReference type="ARBA" id="ARBA00007812"/>
    </source>
</evidence>
<dbReference type="Gene3D" id="3.40.50.1220">
    <property type="entry name" value="TPP-binding domain"/>
    <property type="match status" value="1"/>
</dbReference>
<dbReference type="Pfam" id="PF02776">
    <property type="entry name" value="TPP_enzyme_N"/>
    <property type="match status" value="1"/>
</dbReference>
<dbReference type="InterPro" id="IPR030817">
    <property type="entry name" value="Myo_inos_IolD"/>
</dbReference>
<gene>
    <name evidence="7" type="primary">iolD</name>
    <name evidence="7" type="ORF">OL233_07105</name>
</gene>
<feature type="domain" description="Thiamine pyrophosphate enzyme TPP-binding" evidence="5">
    <location>
        <begin position="439"/>
        <end position="592"/>
    </location>
</feature>
<dbReference type="CDD" id="cd02003">
    <property type="entry name" value="TPP_IolD"/>
    <property type="match status" value="1"/>
</dbReference>
<feature type="domain" description="Thiamine pyrophosphate enzyme N-terminal TPP-binding" evidence="6">
    <location>
        <begin position="42"/>
        <end position="132"/>
    </location>
</feature>
<sequence length="637" mass="69852">MEKTVRLTTAQAIVKFLNHQYLSYDGKESLFVEGIFDIFGHGNVLGIGQALEQNPGHLTVIQGKNEQGMAFAAVGFAKQSLRKKIYAVTTSVGPGAANLVTAAGTALANNIPVLLLPGDTFASHQPDPVLQQIEVPHSQLTTTNDALKPVSRYWDRISRPEQVMSSLIKGFDVLTDSENTGPVTICLPQDVASEAYDYPLSFFNKRVHYINRHLPTERELTEMLVAIETSKRPVIIVGGGAKYSGACEELIALSEKRHLPLVETQAGKGLVPASFKNNFGGVGVTGNLAANRLVEHADLIIGVGTRYTDFTTASKSLSQSPNARVINLTISRSQSYKLDGFQVIGDAKLTLYELVTRLSVLEHEPIEMAKLRKEWQTERNRLATITFDDTSFSPEVGPHFTHETLLDYSNVLKTKLCQTTALLKVNDILPSNSIVVAAAGSLPGDMHRLWQTNSPNGYHLEYGYSCMGYEIGAALGAKLASPDRPVYAFVGDGSFLMLHTELVTSLQYHKKIIILLFDNSGFGCINNLQMSNGSPSFETEFRDSKTDAIMTVDYQKIAEGYGAASYSATTLDELTTALNQAEKETKSTLIHIKVLPKTMSDGYDAWWHVGVSAVSDSPTIQNAYTTHLKEKEKARYY</sequence>
<dbReference type="CDD" id="cd07035">
    <property type="entry name" value="TPP_PYR_POX_like"/>
    <property type="match status" value="1"/>
</dbReference>
<evidence type="ECO:0000313" key="7">
    <source>
        <dbReference type="EMBL" id="MDF0480059.1"/>
    </source>
</evidence>
<evidence type="ECO:0000313" key="8">
    <source>
        <dbReference type="Proteomes" id="UP001147148"/>
    </source>
</evidence>
<comment type="similarity">
    <text evidence="1 3">Belongs to the TPP enzyme family.</text>
</comment>
<dbReference type="Pfam" id="PF00205">
    <property type="entry name" value="TPP_enzyme_M"/>
    <property type="match status" value="1"/>
</dbReference>
<dbReference type="InterPro" id="IPR045229">
    <property type="entry name" value="TPP_enz"/>
</dbReference>
<dbReference type="RefSeq" id="WP_275471643.1">
    <property type="nucleotide sequence ID" value="NZ_JAPDSH010000004.1"/>
</dbReference>
<keyword evidence="8" id="KW-1185">Reference proteome</keyword>
<evidence type="ECO:0000256" key="3">
    <source>
        <dbReference type="RuleBase" id="RU362132"/>
    </source>
</evidence>
<dbReference type="InterPro" id="IPR029061">
    <property type="entry name" value="THDP-binding"/>
</dbReference>
<dbReference type="PANTHER" id="PTHR18968:SF9">
    <property type="entry name" value="3D-(3,5_4)-TRIHYDROXYCYCLOHEXANE-1,2-DIONE HYDROLASE"/>
    <property type="match status" value="1"/>
</dbReference>
<dbReference type="NCBIfam" id="TIGR04377">
    <property type="entry name" value="myo_inos_iolD"/>
    <property type="match status" value="1"/>
</dbReference>
<dbReference type="InterPro" id="IPR000399">
    <property type="entry name" value="TPP-bd_CS"/>
</dbReference>
<dbReference type="EMBL" id="JAPDSH010000004">
    <property type="protein sequence ID" value="MDF0480059.1"/>
    <property type="molecule type" value="Genomic_DNA"/>
</dbReference>
<keyword evidence="7" id="KW-0378">Hydrolase</keyword>
<dbReference type="PANTHER" id="PTHR18968">
    <property type="entry name" value="THIAMINE PYROPHOSPHATE ENZYMES"/>
    <property type="match status" value="1"/>
</dbReference>
<dbReference type="InterPro" id="IPR011766">
    <property type="entry name" value="TPP_enzyme_TPP-bd"/>
</dbReference>
<feature type="domain" description="Thiamine pyrophosphate enzyme central" evidence="4">
    <location>
        <begin position="222"/>
        <end position="354"/>
    </location>
</feature>
<evidence type="ECO:0000259" key="5">
    <source>
        <dbReference type="Pfam" id="PF02775"/>
    </source>
</evidence>
<name>A0ABT5X232_9ENTE</name>
<organism evidence="7 8">
    <name type="scientific">Vagococcus proximus</name>
    <dbReference type="NCBI Taxonomy" id="2991417"/>
    <lineage>
        <taxon>Bacteria</taxon>
        <taxon>Bacillati</taxon>
        <taxon>Bacillota</taxon>
        <taxon>Bacilli</taxon>
        <taxon>Lactobacillales</taxon>
        <taxon>Enterococcaceae</taxon>
        <taxon>Vagococcus</taxon>
    </lineage>
</organism>
<protein>
    <submittedName>
        <fullName evidence="7">3D-(3,5/4)-trihydroxycyclohexane-1,2-dione acylhydrolase (Decyclizing)</fullName>
        <ecNumber evidence="7">3.7.1.22</ecNumber>
    </submittedName>
</protein>
<accession>A0ABT5X232</accession>
<dbReference type="Gene3D" id="3.40.50.970">
    <property type="match status" value="2"/>
</dbReference>
<dbReference type="InterPro" id="IPR029035">
    <property type="entry name" value="DHS-like_NAD/FAD-binding_dom"/>
</dbReference>
<dbReference type="InterPro" id="IPR012001">
    <property type="entry name" value="Thiamin_PyroP_enz_TPP-bd_dom"/>
</dbReference>
<reference evidence="7" key="1">
    <citation type="submission" date="2022-10" db="EMBL/GenBank/DDBJ databases">
        <title>Vagococcus sp. isolated from poultry meat.</title>
        <authorList>
            <person name="Johansson P."/>
            <person name="Bjorkroth J."/>
        </authorList>
    </citation>
    <scope>NUCLEOTIDE SEQUENCE</scope>
    <source>
        <strain evidence="7">PNs007</strain>
    </source>
</reference>